<evidence type="ECO:0000256" key="1">
    <source>
        <dbReference type="SAM" id="MobiDB-lite"/>
    </source>
</evidence>
<dbReference type="AlphaFoldDB" id="A0A9W5T8H9"/>
<dbReference type="EMBL" id="BLIY01000003">
    <property type="protein sequence ID" value="GFE52805.1"/>
    <property type="molecule type" value="Genomic_DNA"/>
</dbReference>
<evidence type="ECO:0000313" key="2">
    <source>
        <dbReference type="EMBL" id="GFE52805.1"/>
    </source>
</evidence>
<reference evidence="2" key="1">
    <citation type="submission" date="2019-12" db="EMBL/GenBank/DDBJ databases">
        <title>Genome sequence of Babesia ovis.</title>
        <authorList>
            <person name="Yamagishi J."/>
            <person name="Sevinc F."/>
            <person name="Xuan X."/>
        </authorList>
    </citation>
    <scope>NUCLEOTIDE SEQUENCE</scope>
    <source>
        <strain evidence="2">Selcuk</strain>
    </source>
</reference>
<accession>A0A9W5T8H9</accession>
<keyword evidence="3" id="KW-1185">Reference proteome</keyword>
<feature type="compositionally biased region" description="Polar residues" evidence="1">
    <location>
        <begin position="47"/>
        <end position="57"/>
    </location>
</feature>
<organism evidence="2 3">
    <name type="scientific">Babesia ovis</name>
    <dbReference type="NCBI Taxonomy" id="5869"/>
    <lineage>
        <taxon>Eukaryota</taxon>
        <taxon>Sar</taxon>
        <taxon>Alveolata</taxon>
        <taxon>Apicomplexa</taxon>
        <taxon>Aconoidasida</taxon>
        <taxon>Piroplasmida</taxon>
        <taxon>Babesiidae</taxon>
        <taxon>Babesia</taxon>
    </lineage>
</organism>
<proteinExistence type="predicted"/>
<dbReference type="Proteomes" id="UP001057455">
    <property type="component" value="Unassembled WGS sequence"/>
</dbReference>
<sequence>MPVLDLLYVLVHGRISAYAVPVHKIYQGYMSSQCLSLTTRPFEWNPSPATSRNTMDSPPTAAGLQHAKKRLVI</sequence>
<feature type="region of interest" description="Disordered" evidence="1">
    <location>
        <begin position="46"/>
        <end position="73"/>
    </location>
</feature>
<protein>
    <submittedName>
        <fullName evidence="2">Uncharacterized protein</fullName>
    </submittedName>
</protein>
<evidence type="ECO:0000313" key="3">
    <source>
        <dbReference type="Proteomes" id="UP001057455"/>
    </source>
</evidence>
<name>A0A9W5T8H9_BABOV</name>
<comment type="caution">
    <text evidence="2">The sequence shown here is derived from an EMBL/GenBank/DDBJ whole genome shotgun (WGS) entry which is preliminary data.</text>
</comment>
<gene>
    <name evidence="2" type="ORF">BaOVIS_002090</name>
</gene>